<evidence type="ECO:0000313" key="1">
    <source>
        <dbReference type="EMBL" id="GIG01021.1"/>
    </source>
</evidence>
<evidence type="ECO:0000313" key="2">
    <source>
        <dbReference type="Proteomes" id="UP000659904"/>
    </source>
</evidence>
<name>A0A8J3P1W4_9ACTN</name>
<proteinExistence type="predicted"/>
<sequence length="136" mass="15224">MIAGDTPVLVHNCNVDYFDPNHDLLNAVHNQRIADNNSGNPYVAITYRDGNKIRTAVAHSDSVGHAEEHLVNLYGKENVIDMYSEFQPCSGRKNCWAATDGINRSWTWDWTVSAAGGSAQKERKDAMKILFELARM</sequence>
<dbReference type="Proteomes" id="UP000659904">
    <property type="component" value="Unassembled WGS sequence"/>
</dbReference>
<comment type="caution">
    <text evidence="1">The sequence shown here is derived from an EMBL/GenBank/DDBJ whole genome shotgun (WGS) entry which is preliminary data.</text>
</comment>
<organism evidence="1 2">
    <name type="scientific">Catellatospora citrea</name>
    <dbReference type="NCBI Taxonomy" id="53366"/>
    <lineage>
        <taxon>Bacteria</taxon>
        <taxon>Bacillati</taxon>
        <taxon>Actinomycetota</taxon>
        <taxon>Actinomycetes</taxon>
        <taxon>Micromonosporales</taxon>
        <taxon>Micromonosporaceae</taxon>
        <taxon>Catellatospora</taxon>
    </lineage>
</organism>
<dbReference type="InterPro" id="IPR032722">
    <property type="entry name" value="Deaminase_XOO_2897"/>
</dbReference>
<dbReference type="AlphaFoldDB" id="A0A8J3P1W4"/>
<keyword evidence="2" id="KW-1185">Reference proteome</keyword>
<dbReference type="Pfam" id="PF14440">
    <property type="entry name" value="XOO_2897-deam"/>
    <property type="match status" value="1"/>
</dbReference>
<reference evidence="1 2" key="1">
    <citation type="submission" date="2021-01" db="EMBL/GenBank/DDBJ databases">
        <title>Whole genome shotgun sequence of Catellatospora citrea NBRC 14495.</title>
        <authorList>
            <person name="Komaki H."/>
            <person name="Tamura T."/>
        </authorList>
    </citation>
    <scope>NUCLEOTIDE SEQUENCE [LARGE SCALE GENOMIC DNA]</scope>
    <source>
        <strain evidence="1 2">NBRC 14495</strain>
    </source>
</reference>
<dbReference type="EMBL" id="BONH01000034">
    <property type="protein sequence ID" value="GIG01021.1"/>
    <property type="molecule type" value="Genomic_DNA"/>
</dbReference>
<protein>
    <submittedName>
        <fullName evidence="1">Uncharacterized protein</fullName>
    </submittedName>
</protein>
<accession>A0A8J3P1W4</accession>
<dbReference type="RefSeq" id="WP_120315477.1">
    <property type="nucleotide sequence ID" value="NZ_BONH01000034.1"/>
</dbReference>
<gene>
    <name evidence="1" type="ORF">Cci01nite_61140</name>
</gene>